<keyword evidence="1" id="KW-1133">Transmembrane helix</keyword>
<gene>
    <name evidence="2" type="ORF">RSO01_73770</name>
</gene>
<evidence type="ECO:0000256" key="1">
    <source>
        <dbReference type="SAM" id="Phobius"/>
    </source>
</evidence>
<comment type="caution">
    <text evidence="2">The sequence shown here is derived from an EMBL/GenBank/DDBJ whole genome shotgun (WGS) entry which is preliminary data.</text>
</comment>
<sequence length="82" mass="9465">MLIITASIFGLIGACLGWRKDTRVLYRRPGSKWSTDLVPKERIRSSVLARRRRERLMTTAEFGIYGAMFGAALFWALQRFAR</sequence>
<name>A0A512NMN9_9HYPH</name>
<dbReference type="AlphaFoldDB" id="A0A512NMN9"/>
<reference evidence="2 3" key="1">
    <citation type="submission" date="2019-07" db="EMBL/GenBank/DDBJ databases">
        <title>Whole genome shotgun sequence of Reyranella soli NBRC 108950.</title>
        <authorList>
            <person name="Hosoyama A."/>
            <person name="Uohara A."/>
            <person name="Ohji S."/>
            <person name="Ichikawa N."/>
        </authorList>
    </citation>
    <scope>NUCLEOTIDE SEQUENCE [LARGE SCALE GENOMIC DNA]</scope>
    <source>
        <strain evidence="2 3">NBRC 108950</strain>
    </source>
</reference>
<keyword evidence="3" id="KW-1185">Reference proteome</keyword>
<keyword evidence="1" id="KW-0472">Membrane</keyword>
<evidence type="ECO:0000313" key="3">
    <source>
        <dbReference type="Proteomes" id="UP000321058"/>
    </source>
</evidence>
<organism evidence="2 3">
    <name type="scientific">Reyranella soli</name>
    <dbReference type="NCBI Taxonomy" id="1230389"/>
    <lineage>
        <taxon>Bacteria</taxon>
        <taxon>Pseudomonadati</taxon>
        <taxon>Pseudomonadota</taxon>
        <taxon>Alphaproteobacteria</taxon>
        <taxon>Hyphomicrobiales</taxon>
        <taxon>Reyranellaceae</taxon>
        <taxon>Reyranella</taxon>
    </lineage>
</organism>
<dbReference type="OrthoDB" id="9862223at2"/>
<evidence type="ECO:0000313" key="2">
    <source>
        <dbReference type="EMBL" id="GEP60211.1"/>
    </source>
</evidence>
<accession>A0A512NMN9</accession>
<proteinExistence type="predicted"/>
<dbReference type="EMBL" id="BKAJ01000153">
    <property type="protein sequence ID" value="GEP60211.1"/>
    <property type="molecule type" value="Genomic_DNA"/>
</dbReference>
<feature type="transmembrane region" description="Helical" evidence="1">
    <location>
        <begin position="62"/>
        <end position="81"/>
    </location>
</feature>
<keyword evidence="1" id="KW-0812">Transmembrane</keyword>
<protein>
    <submittedName>
        <fullName evidence="2">Uncharacterized protein</fullName>
    </submittedName>
</protein>
<dbReference type="Proteomes" id="UP000321058">
    <property type="component" value="Unassembled WGS sequence"/>
</dbReference>
<dbReference type="RefSeq" id="WP_147155574.1">
    <property type="nucleotide sequence ID" value="NZ_BKAJ01000153.1"/>
</dbReference>